<organism evidence="2 3">
    <name type="scientific">Psychroflexus salarius</name>
    <dbReference type="NCBI Taxonomy" id="1155689"/>
    <lineage>
        <taxon>Bacteria</taxon>
        <taxon>Pseudomonadati</taxon>
        <taxon>Bacteroidota</taxon>
        <taxon>Flavobacteriia</taxon>
        <taxon>Flavobacteriales</taxon>
        <taxon>Flavobacteriaceae</taxon>
        <taxon>Psychroflexus</taxon>
    </lineage>
</organism>
<dbReference type="RefSeq" id="WP_073192661.1">
    <property type="nucleotide sequence ID" value="NZ_FQTW01000003.1"/>
</dbReference>
<proteinExistence type="predicted"/>
<protein>
    <recommendedName>
        <fullName evidence="1">DUF6973 domain-containing protein</fullName>
    </recommendedName>
</protein>
<dbReference type="Pfam" id="PF22322">
    <property type="entry name" value="DUF6973"/>
    <property type="match status" value="1"/>
</dbReference>
<sequence>MYVVHANTHTITLKISRPQADYPLENLVLHYNVDTQTYDEYLIQYDISLEELEQIENGIDFELQDKNQMIVRQLENGTLNDMMAKLCQNNCTTIDVMCESGAHAPGQSCNLDDGDQPYTYQSCSLICTSPNINTIDAGDSSSAGGRTMVTNPNVLTPSTPQISTIFQLTTQYLSAVHSWWWASQATPSQKSAIETFLDNSQDSQGYYSQEALAFVKEAIQVLLNNPDAEVDWDLTNYPGIDEGLPFGWWNNESFIENNFTFNLDDEGFGDLTEQEELLIKLFPLHALIIKANVDEAHTETENRYGNSARNDKSDAFRHAFFNAMNSNDAGDTIARLFSTAHESEVPAHLILEVQMDLHNNDIGHLIGDNASFFVSDQDLSDSVYTELLNGNLRYLSPLGPVIPPNFGINPSTQLTPTNQ</sequence>
<dbReference type="STRING" id="1155689.SAMN05444278_103218"/>
<dbReference type="EMBL" id="FQTW01000003">
    <property type="protein sequence ID" value="SHE63271.1"/>
    <property type="molecule type" value="Genomic_DNA"/>
</dbReference>
<reference evidence="2 3" key="1">
    <citation type="submission" date="2016-11" db="EMBL/GenBank/DDBJ databases">
        <authorList>
            <person name="Jaros S."/>
            <person name="Januszkiewicz K."/>
            <person name="Wedrychowicz H."/>
        </authorList>
    </citation>
    <scope>NUCLEOTIDE SEQUENCE [LARGE SCALE GENOMIC DNA]</scope>
    <source>
        <strain evidence="2 3">DSM 25661</strain>
    </source>
</reference>
<keyword evidence="3" id="KW-1185">Reference proteome</keyword>
<dbReference type="Proteomes" id="UP000184462">
    <property type="component" value="Unassembled WGS sequence"/>
</dbReference>
<evidence type="ECO:0000259" key="1">
    <source>
        <dbReference type="Pfam" id="PF22322"/>
    </source>
</evidence>
<evidence type="ECO:0000313" key="2">
    <source>
        <dbReference type="EMBL" id="SHE63271.1"/>
    </source>
</evidence>
<dbReference type="AlphaFoldDB" id="A0A1M4V2Q4"/>
<accession>A0A1M4V2Q4</accession>
<gene>
    <name evidence="2" type="ORF">SAMN05444278_103218</name>
</gene>
<feature type="domain" description="DUF6973" evidence="1">
    <location>
        <begin position="281"/>
        <end position="379"/>
    </location>
</feature>
<name>A0A1M4V2Q4_9FLAO</name>
<dbReference type="InterPro" id="IPR054246">
    <property type="entry name" value="DUF6973"/>
</dbReference>
<evidence type="ECO:0000313" key="3">
    <source>
        <dbReference type="Proteomes" id="UP000184462"/>
    </source>
</evidence>
<dbReference type="OrthoDB" id="1496068at2"/>